<evidence type="ECO:0000313" key="2">
    <source>
        <dbReference type="Proteomes" id="UP001219518"/>
    </source>
</evidence>
<keyword evidence="2" id="KW-1185">Reference proteome</keyword>
<name>A0AAE1L5M3_9NEOP</name>
<gene>
    <name evidence="1" type="ORF">KUF71_018259</name>
</gene>
<sequence length="75" mass="8737">MRARVAAYLPDGTVTFFTDCKLNFKKKIILKERKALDSAKDIDLVRLCTKKKKKKENCLKNTRYILQLCRKTSGQ</sequence>
<dbReference type="EMBL" id="JAHWGI010000014">
    <property type="protein sequence ID" value="KAK3907623.1"/>
    <property type="molecule type" value="Genomic_DNA"/>
</dbReference>
<proteinExistence type="predicted"/>
<evidence type="ECO:0000313" key="1">
    <source>
        <dbReference type="EMBL" id="KAK3907623.1"/>
    </source>
</evidence>
<accession>A0AAE1L5M3</accession>
<dbReference type="Proteomes" id="UP001219518">
    <property type="component" value="Unassembled WGS sequence"/>
</dbReference>
<reference evidence="1" key="2">
    <citation type="journal article" date="2023" name="BMC Genomics">
        <title>Pest status, molecular evolution, and epigenetic factors derived from the genome assembly of Frankliniella fusca, a thysanopteran phytovirus vector.</title>
        <authorList>
            <person name="Catto M.A."/>
            <person name="Labadie P.E."/>
            <person name="Jacobson A.L."/>
            <person name="Kennedy G.G."/>
            <person name="Srinivasan R."/>
            <person name="Hunt B.G."/>
        </authorList>
    </citation>
    <scope>NUCLEOTIDE SEQUENCE</scope>
    <source>
        <strain evidence="1">PL_HMW_Pooled</strain>
    </source>
</reference>
<dbReference type="AlphaFoldDB" id="A0AAE1L5M3"/>
<organism evidence="1 2">
    <name type="scientific">Frankliniella fusca</name>
    <dbReference type="NCBI Taxonomy" id="407009"/>
    <lineage>
        <taxon>Eukaryota</taxon>
        <taxon>Metazoa</taxon>
        <taxon>Ecdysozoa</taxon>
        <taxon>Arthropoda</taxon>
        <taxon>Hexapoda</taxon>
        <taxon>Insecta</taxon>
        <taxon>Pterygota</taxon>
        <taxon>Neoptera</taxon>
        <taxon>Paraneoptera</taxon>
        <taxon>Thysanoptera</taxon>
        <taxon>Terebrantia</taxon>
        <taxon>Thripoidea</taxon>
        <taxon>Thripidae</taxon>
        <taxon>Frankliniella</taxon>
    </lineage>
</organism>
<comment type="caution">
    <text evidence="1">The sequence shown here is derived from an EMBL/GenBank/DDBJ whole genome shotgun (WGS) entry which is preliminary data.</text>
</comment>
<protein>
    <submittedName>
        <fullName evidence="1">Methyl-CpG-binding domain protein 5</fullName>
    </submittedName>
</protein>
<reference evidence="1" key="1">
    <citation type="submission" date="2021-07" db="EMBL/GenBank/DDBJ databases">
        <authorList>
            <person name="Catto M.A."/>
            <person name="Jacobson A."/>
            <person name="Kennedy G."/>
            <person name="Labadie P."/>
            <person name="Hunt B.G."/>
            <person name="Srinivasan R."/>
        </authorList>
    </citation>
    <scope>NUCLEOTIDE SEQUENCE</scope>
    <source>
        <strain evidence="1">PL_HMW_Pooled</strain>
        <tissue evidence="1">Head</tissue>
    </source>
</reference>